<feature type="region of interest" description="Disordered" evidence="1">
    <location>
        <begin position="118"/>
        <end position="177"/>
    </location>
</feature>
<feature type="compositionally biased region" description="Basic and acidic residues" evidence="1">
    <location>
        <begin position="120"/>
        <end position="142"/>
    </location>
</feature>
<evidence type="ECO:0000313" key="4">
    <source>
        <dbReference type="Proteomes" id="UP000324748"/>
    </source>
</evidence>
<dbReference type="Proteomes" id="UP000324748">
    <property type="component" value="Unassembled WGS sequence"/>
</dbReference>
<dbReference type="AlphaFoldDB" id="A0A5B0MUE4"/>
<feature type="region of interest" description="Disordered" evidence="1">
    <location>
        <begin position="514"/>
        <end position="578"/>
    </location>
</feature>
<comment type="caution">
    <text evidence="3">The sequence shown here is derived from an EMBL/GenBank/DDBJ whole genome shotgun (WGS) entry which is preliminary data.</text>
</comment>
<organism evidence="3 4">
    <name type="scientific">Puccinia graminis f. sp. tritici</name>
    <dbReference type="NCBI Taxonomy" id="56615"/>
    <lineage>
        <taxon>Eukaryota</taxon>
        <taxon>Fungi</taxon>
        <taxon>Dikarya</taxon>
        <taxon>Basidiomycota</taxon>
        <taxon>Pucciniomycotina</taxon>
        <taxon>Pucciniomycetes</taxon>
        <taxon>Pucciniales</taxon>
        <taxon>Pucciniaceae</taxon>
        <taxon>Puccinia</taxon>
    </lineage>
</organism>
<evidence type="ECO:0008006" key="5">
    <source>
        <dbReference type="Google" id="ProtNLM"/>
    </source>
</evidence>
<evidence type="ECO:0000256" key="1">
    <source>
        <dbReference type="SAM" id="MobiDB-lite"/>
    </source>
</evidence>
<dbReference type="EMBL" id="VSWC01000132">
    <property type="protein sequence ID" value="KAA1079766.1"/>
    <property type="molecule type" value="Genomic_DNA"/>
</dbReference>
<feature type="transmembrane region" description="Helical" evidence="2">
    <location>
        <begin position="12"/>
        <end position="36"/>
    </location>
</feature>
<protein>
    <recommendedName>
        <fullName evidence="5">CCHC-type domain-containing protein</fullName>
    </recommendedName>
</protein>
<accession>A0A5B0MUE4</accession>
<gene>
    <name evidence="3" type="ORF">PGT21_050086</name>
</gene>
<feature type="transmembrane region" description="Helical" evidence="2">
    <location>
        <begin position="48"/>
        <end position="70"/>
    </location>
</feature>
<dbReference type="OrthoDB" id="2513234at2759"/>
<evidence type="ECO:0000313" key="3">
    <source>
        <dbReference type="EMBL" id="KAA1079766.1"/>
    </source>
</evidence>
<feature type="compositionally biased region" description="Low complexity" evidence="1">
    <location>
        <begin position="453"/>
        <end position="464"/>
    </location>
</feature>
<proteinExistence type="predicted"/>
<name>A0A5B0MUE4_PUCGR</name>
<keyword evidence="4" id="KW-1185">Reference proteome</keyword>
<keyword evidence="2" id="KW-0812">Transmembrane</keyword>
<keyword evidence="2" id="KW-1133">Transmembrane helix</keyword>
<feature type="region of interest" description="Disordered" evidence="1">
    <location>
        <begin position="443"/>
        <end position="470"/>
    </location>
</feature>
<reference evidence="3 4" key="1">
    <citation type="submission" date="2019-05" db="EMBL/GenBank/DDBJ databases">
        <title>Emergence of the Ug99 lineage of the wheat stem rust pathogen through somatic hybridization.</title>
        <authorList>
            <person name="Li F."/>
            <person name="Upadhyaya N.M."/>
            <person name="Sperschneider J."/>
            <person name="Matny O."/>
            <person name="Nguyen-Phuc H."/>
            <person name="Mago R."/>
            <person name="Raley C."/>
            <person name="Miller M.E."/>
            <person name="Silverstein K.A.T."/>
            <person name="Henningsen E."/>
            <person name="Hirsch C.D."/>
            <person name="Visser B."/>
            <person name="Pretorius Z.A."/>
            <person name="Steffenson B.J."/>
            <person name="Schwessinger B."/>
            <person name="Dodds P.N."/>
            <person name="Figueroa M."/>
        </authorList>
    </citation>
    <scope>NUCLEOTIDE SEQUENCE [LARGE SCALE GENOMIC DNA]</scope>
    <source>
        <strain evidence="3">21-0</strain>
    </source>
</reference>
<evidence type="ECO:0000256" key="2">
    <source>
        <dbReference type="SAM" id="Phobius"/>
    </source>
</evidence>
<keyword evidence="2" id="KW-0472">Membrane</keyword>
<sequence>MLSVGYRASAVTPILFCSAVSFILSSLTVFGLSPLLHSPLLPFSTSHLFLFPLFCFLNAILSSFLLLYRFPSSLSSCFNSSTLASMPFVQRSPPRQRNALTPGSLEDAGDASFHNDTLLDEQHDDAPPEEPRANIDDRNVDTRRRHRDHTPPPPRQPNRPVNDQRRQPARPVDDQRLMDDQRGINSMVNNAIQEFGSGNFLMADGSNFRAWTRDIEMIALSFLQDKDFFNSPCVRPRMEPAGQRILLGVIDSSLKHELYSKDSSYKMMEAIKSRFSSVSKARMLTKWRELLRVQVDMTSNPATIATQYKAIIDELGDMGVFLAYDDLLPLVLHDSIPHGSTLRHEFDRRIDAEFALNGRQVISFEKTWRILSEAICQVRAVDSLDNQRRTPQFMAVEQVPPTREERSASIISHPDNVYAMAGAPQHNRRICFRCRSPNHLIGQCTAPDPNTRPPAQQRPQHPAPTGYGSGYGQPGFQAYYPILAPTGSVPMYYPPRPTAQNPNAIPVQRGRMDSYRPQYGQQSNGARPTARAAEPVGQPSDPSFHNLDCSPTPAAESNPQDSLFDTGASHHLTGDNAGVDGFYWGQWNKGDS</sequence>
<feature type="compositionally biased region" description="Basic and acidic residues" evidence="1">
    <location>
        <begin position="162"/>
        <end position="177"/>
    </location>
</feature>